<sequence length="143" mass="15572">MPSLLSTSSSKSTTGMKGIFALFGKSSSTQPPKGKKSDPAATAEDSVDFLRRHSASTLVEEPTVEETTKAKKSTDPYTIFIETVENDIASMQKVKTFRVMRWKVPAGVDVKKAMKGCKRNSPSNASFDIETVGTLTYISARWA</sequence>
<dbReference type="Proteomes" id="UP000318582">
    <property type="component" value="Unassembled WGS sequence"/>
</dbReference>
<dbReference type="EMBL" id="QEAQ01000114">
    <property type="protein sequence ID" value="TPX55344.1"/>
    <property type="molecule type" value="Genomic_DNA"/>
</dbReference>
<evidence type="ECO:0000313" key="2">
    <source>
        <dbReference type="EMBL" id="TPX55344.1"/>
    </source>
</evidence>
<reference evidence="2 3" key="1">
    <citation type="journal article" date="2019" name="Sci. Rep.">
        <title>Comparative genomics of chytrid fungi reveal insights into the obligate biotrophic and pathogenic lifestyle of Synchytrium endobioticum.</title>
        <authorList>
            <person name="van de Vossenberg B.T.L.H."/>
            <person name="Warris S."/>
            <person name="Nguyen H.D.T."/>
            <person name="van Gent-Pelzer M.P.E."/>
            <person name="Joly D.L."/>
            <person name="van de Geest H.C."/>
            <person name="Bonants P.J.M."/>
            <person name="Smith D.S."/>
            <person name="Levesque C.A."/>
            <person name="van der Lee T.A.J."/>
        </authorList>
    </citation>
    <scope>NUCLEOTIDE SEQUENCE [LARGE SCALE GENOMIC DNA]</scope>
    <source>
        <strain evidence="2 3">CBS 809.83</strain>
    </source>
</reference>
<organism evidence="2 3">
    <name type="scientific">Powellomyces hirtus</name>
    <dbReference type="NCBI Taxonomy" id="109895"/>
    <lineage>
        <taxon>Eukaryota</taxon>
        <taxon>Fungi</taxon>
        <taxon>Fungi incertae sedis</taxon>
        <taxon>Chytridiomycota</taxon>
        <taxon>Chytridiomycota incertae sedis</taxon>
        <taxon>Chytridiomycetes</taxon>
        <taxon>Spizellomycetales</taxon>
        <taxon>Powellomycetaceae</taxon>
        <taxon>Powellomyces</taxon>
    </lineage>
</organism>
<name>A0A507DUA9_9FUNG</name>
<keyword evidence="3" id="KW-1185">Reference proteome</keyword>
<proteinExistence type="predicted"/>
<feature type="region of interest" description="Disordered" evidence="1">
    <location>
        <begin position="22"/>
        <end position="45"/>
    </location>
</feature>
<evidence type="ECO:0000256" key="1">
    <source>
        <dbReference type="SAM" id="MobiDB-lite"/>
    </source>
</evidence>
<accession>A0A507DUA9</accession>
<evidence type="ECO:0000313" key="3">
    <source>
        <dbReference type="Proteomes" id="UP000318582"/>
    </source>
</evidence>
<dbReference type="AlphaFoldDB" id="A0A507DUA9"/>
<protein>
    <submittedName>
        <fullName evidence="2">Uncharacterized protein</fullName>
    </submittedName>
</protein>
<gene>
    <name evidence="2" type="ORF">PhCBS80983_g05396</name>
</gene>
<comment type="caution">
    <text evidence="2">The sequence shown here is derived from an EMBL/GenBank/DDBJ whole genome shotgun (WGS) entry which is preliminary data.</text>
</comment>